<dbReference type="PANTHER" id="PTHR12983">
    <property type="entry name" value="RING FINGER 10 FAMILY MEMBER"/>
    <property type="match status" value="1"/>
</dbReference>
<feature type="region of interest" description="Disordered" evidence="3">
    <location>
        <begin position="1"/>
        <end position="82"/>
    </location>
</feature>
<feature type="compositionally biased region" description="Polar residues" evidence="3">
    <location>
        <begin position="400"/>
        <end position="415"/>
    </location>
</feature>
<feature type="compositionally biased region" description="Polar residues" evidence="3">
    <location>
        <begin position="48"/>
        <end position="65"/>
    </location>
</feature>
<organism evidence="4 5">
    <name type="scientific">Bemisia tabaci</name>
    <name type="common">Sweetpotato whitefly</name>
    <name type="synonym">Aleurodes tabaci</name>
    <dbReference type="NCBI Taxonomy" id="7038"/>
    <lineage>
        <taxon>Eukaryota</taxon>
        <taxon>Metazoa</taxon>
        <taxon>Ecdysozoa</taxon>
        <taxon>Arthropoda</taxon>
        <taxon>Hexapoda</taxon>
        <taxon>Insecta</taxon>
        <taxon>Pterygota</taxon>
        <taxon>Neoptera</taxon>
        <taxon>Paraneoptera</taxon>
        <taxon>Hemiptera</taxon>
        <taxon>Sternorrhyncha</taxon>
        <taxon>Aleyrodoidea</taxon>
        <taxon>Aleyrodidae</taxon>
        <taxon>Aleyrodinae</taxon>
        <taxon>Bemisia</taxon>
    </lineage>
</organism>
<feature type="region of interest" description="Disordered" evidence="3">
    <location>
        <begin position="374"/>
        <end position="415"/>
    </location>
</feature>
<dbReference type="GO" id="GO:0000976">
    <property type="term" value="F:transcription cis-regulatory region binding"/>
    <property type="evidence" value="ECO:0007669"/>
    <property type="project" value="TreeGrafter"/>
</dbReference>
<dbReference type="AlphaFoldDB" id="A0A9P0F3A8"/>
<keyword evidence="5" id="KW-1185">Reference proteome</keyword>
<evidence type="ECO:0000256" key="3">
    <source>
        <dbReference type="SAM" id="MobiDB-lite"/>
    </source>
</evidence>
<evidence type="ECO:0000256" key="1">
    <source>
        <dbReference type="ARBA" id="ARBA00004496"/>
    </source>
</evidence>
<evidence type="ECO:0000313" key="4">
    <source>
        <dbReference type="EMBL" id="CAH0390175.1"/>
    </source>
</evidence>
<dbReference type="GO" id="GO:0005737">
    <property type="term" value="C:cytoplasm"/>
    <property type="evidence" value="ECO:0007669"/>
    <property type="project" value="UniProtKB-SubCell"/>
</dbReference>
<comment type="subcellular location">
    <subcellularLocation>
        <location evidence="1">Cytoplasm</location>
    </subcellularLocation>
</comment>
<reference evidence="4" key="1">
    <citation type="submission" date="2021-12" db="EMBL/GenBank/DDBJ databases">
        <authorList>
            <person name="King R."/>
        </authorList>
    </citation>
    <scope>NUCLEOTIDE SEQUENCE</scope>
</reference>
<dbReference type="GO" id="GO:0045944">
    <property type="term" value="P:positive regulation of transcription by RNA polymerase II"/>
    <property type="evidence" value="ECO:0007669"/>
    <property type="project" value="TreeGrafter"/>
</dbReference>
<keyword evidence="2" id="KW-0963">Cytoplasm</keyword>
<feature type="region of interest" description="Disordered" evidence="3">
    <location>
        <begin position="639"/>
        <end position="662"/>
    </location>
</feature>
<dbReference type="EMBL" id="OU963866">
    <property type="protein sequence ID" value="CAH0390175.1"/>
    <property type="molecule type" value="Genomic_DNA"/>
</dbReference>
<evidence type="ECO:0000313" key="5">
    <source>
        <dbReference type="Proteomes" id="UP001152759"/>
    </source>
</evidence>
<name>A0A9P0F3A8_BEMTA</name>
<dbReference type="PANTHER" id="PTHR12983:SF9">
    <property type="entry name" value="E3 UBIQUITIN-PROTEIN LIGASE RNF10"/>
    <property type="match status" value="1"/>
</dbReference>
<proteinExistence type="predicted"/>
<sequence length="708" mass="81150">MLEELNMDKNILNRVAQPLAKGSSSDSRKSQDGSKSFPRGSKRREPQGPSTSKFDQNRKPITQKTKSLDKRPRSRGFNNGRKTCSEVADEFDGAEYGSVVKRESKKHNLNHLLNFHYAPRPGEQWGGFGNSSRQQHYGHMTTRDLMATHKHKYNKEQFLQANCQFVVRADGEYSVYLADPDALVDWEFVEQINVFRLFHILYISTHLRKTLKFQCVVAVPRSFCAVGEPVTLKLMKREKGVMQCVPVSQFDAYDFGKPLSVSEGLLDTIYAKLLVAGNDEVLNIVETEEKQLLNQLKEDEGCPEICFVEQALNAVRERKAAVLKVLGRNTETVVIAEEKNVEENEMDDNQSNSARKTQTIDYWNSDTEADVNENIKDSANESEPVDIPGTEELENRTRYESTSSEGGEENANSFKDSFRPEDLEFHATPVINNQNSKYYYFYQASDGQQVYLHALNTRMLEMHYGSLENCPERITGRVLEKESGSMTEELRKRLRYLQHLPVTCQFDVVEIELGELVSSAVMESFRDQIDGRERRRCKRAKEERRRERKIEADEKKMYGQFVEPRRRLIPHWEEHLILFHLWQQAWHPPLWMNQEIPAHYLLRRCYEMGKSFPVVTKATSAWPSIGKQNQNRRAVEDFPAISSSPPSKQSTTSESHTLSQSLAPNFHGASDVRLAKDLTVLSIFPDADGGTTGSKKKKKKQVLFSLGI</sequence>
<dbReference type="Proteomes" id="UP001152759">
    <property type="component" value="Chromosome 5"/>
</dbReference>
<feature type="compositionally biased region" description="Low complexity" evidence="3">
    <location>
        <begin position="642"/>
        <end position="655"/>
    </location>
</feature>
<dbReference type="InterPro" id="IPR039739">
    <property type="entry name" value="MAG2/RNF10"/>
</dbReference>
<accession>A0A9P0F3A8</accession>
<protein>
    <submittedName>
        <fullName evidence="4">Uncharacterized protein</fullName>
    </submittedName>
</protein>
<evidence type="ECO:0000256" key="2">
    <source>
        <dbReference type="ARBA" id="ARBA00022490"/>
    </source>
</evidence>
<gene>
    <name evidence="4" type="ORF">BEMITA_LOCUS8919</name>
</gene>